<evidence type="ECO:0000256" key="1">
    <source>
        <dbReference type="ARBA" id="ARBA00023015"/>
    </source>
</evidence>
<protein>
    <submittedName>
        <fullName evidence="5">AraC family transcriptional regulator</fullName>
    </submittedName>
</protein>
<dbReference type="AlphaFoldDB" id="A0A3A5HCK6"/>
<evidence type="ECO:0000259" key="4">
    <source>
        <dbReference type="PROSITE" id="PS01124"/>
    </source>
</evidence>
<accession>A0A3A5HCK6</accession>
<name>A0A3A5HCK6_9ACTN</name>
<keyword evidence="3" id="KW-0804">Transcription</keyword>
<dbReference type="OrthoDB" id="5464689at2"/>
<dbReference type="PANTHER" id="PTHR46796:SF12">
    <property type="entry name" value="HTH-TYPE DNA-BINDING TRANSCRIPTIONAL ACTIVATOR EUTR"/>
    <property type="match status" value="1"/>
</dbReference>
<reference evidence="6" key="1">
    <citation type="submission" date="2018-09" db="EMBL/GenBank/DDBJ databases">
        <authorList>
            <person name="Zhu H."/>
        </authorList>
    </citation>
    <scope>NUCLEOTIDE SEQUENCE [LARGE SCALE GENOMIC DNA]</scope>
    <source>
        <strain evidence="6">K1W22B-1</strain>
    </source>
</reference>
<organism evidence="5 6">
    <name type="scientific">Nocardioides cavernaquae</name>
    <dbReference type="NCBI Taxonomy" id="2321396"/>
    <lineage>
        <taxon>Bacteria</taxon>
        <taxon>Bacillati</taxon>
        <taxon>Actinomycetota</taxon>
        <taxon>Actinomycetes</taxon>
        <taxon>Propionibacteriales</taxon>
        <taxon>Nocardioidaceae</taxon>
        <taxon>Nocardioides</taxon>
    </lineage>
</organism>
<dbReference type="PROSITE" id="PS01124">
    <property type="entry name" value="HTH_ARAC_FAMILY_2"/>
    <property type="match status" value="1"/>
</dbReference>
<keyword evidence="6" id="KW-1185">Reference proteome</keyword>
<dbReference type="EMBL" id="QYRP01000002">
    <property type="protein sequence ID" value="RJS45770.1"/>
    <property type="molecule type" value="Genomic_DNA"/>
</dbReference>
<dbReference type="SMART" id="SM00342">
    <property type="entry name" value="HTH_ARAC"/>
    <property type="match status" value="1"/>
</dbReference>
<dbReference type="GO" id="GO:0003700">
    <property type="term" value="F:DNA-binding transcription factor activity"/>
    <property type="evidence" value="ECO:0007669"/>
    <property type="project" value="InterPro"/>
</dbReference>
<evidence type="ECO:0000313" key="6">
    <source>
        <dbReference type="Proteomes" id="UP000276542"/>
    </source>
</evidence>
<proteinExistence type="predicted"/>
<comment type="caution">
    <text evidence="5">The sequence shown here is derived from an EMBL/GenBank/DDBJ whole genome shotgun (WGS) entry which is preliminary data.</text>
</comment>
<dbReference type="SUPFAM" id="SSF46689">
    <property type="entry name" value="Homeodomain-like"/>
    <property type="match status" value="2"/>
</dbReference>
<dbReference type="InterPro" id="IPR050204">
    <property type="entry name" value="AraC_XylS_family_regulators"/>
</dbReference>
<dbReference type="InterPro" id="IPR035418">
    <property type="entry name" value="AraC-bd_2"/>
</dbReference>
<dbReference type="InterPro" id="IPR009057">
    <property type="entry name" value="Homeodomain-like_sf"/>
</dbReference>
<dbReference type="Pfam" id="PF12833">
    <property type="entry name" value="HTH_18"/>
    <property type="match status" value="1"/>
</dbReference>
<dbReference type="GO" id="GO:0043565">
    <property type="term" value="F:sequence-specific DNA binding"/>
    <property type="evidence" value="ECO:0007669"/>
    <property type="project" value="InterPro"/>
</dbReference>
<keyword evidence="2" id="KW-0238">DNA-binding</keyword>
<evidence type="ECO:0000256" key="3">
    <source>
        <dbReference type="ARBA" id="ARBA00023163"/>
    </source>
</evidence>
<evidence type="ECO:0000256" key="2">
    <source>
        <dbReference type="ARBA" id="ARBA00023125"/>
    </source>
</evidence>
<dbReference type="InterPro" id="IPR018060">
    <property type="entry name" value="HTH_AraC"/>
</dbReference>
<dbReference type="Proteomes" id="UP000276542">
    <property type="component" value="Unassembled WGS sequence"/>
</dbReference>
<evidence type="ECO:0000313" key="5">
    <source>
        <dbReference type="EMBL" id="RJS45770.1"/>
    </source>
</evidence>
<dbReference type="PANTHER" id="PTHR46796">
    <property type="entry name" value="HTH-TYPE TRANSCRIPTIONAL ACTIVATOR RHAS-RELATED"/>
    <property type="match status" value="1"/>
</dbReference>
<dbReference type="InterPro" id="IPR018062">
    <property type="entry name" value="HTH_AraC-typ_CS"/>
</dbReference>
<sequence length="333" mass="35896">MSMSVALVADLVRRDGTSLLDSTDEVDAVVEACSTTLRPHRLQMKHRDGRLSARLHSLTSGAVALSRLNYGADVTISEIRPQQDEFILALPVAGHARFRYGSSTAVVSPGSMAVVGPYDGFTLEITREFDQVLVRLDRTRVESAAAFLAGSGELGPVHFDLAAGKVSPALTGLVQAALQVSADPAVERRPRLTFQLERLIIEATLLGCRNNLSAAMAGPSERISSDRVARAQDFMVANLADQFSLTAVARHCSVSLRSLQLGFRRELDMSPGEWLRNQRLDLAHAQLVIAVESETTVTAVATACGFVHLGDFAARFKDRFGSSPSAVLRAPRS</sequence>
<dbReference type="Gene3D" id="1.10.10.60">
    <property type="entry name" value="Homeodomain-like"/>
    <property type="match status" value="1"/>
</dbReference>
<keyword evidence="1" id="KW-0805">Transcription regulation</keyword>
<dbReference type="Pfam" id="PF14525">
    <property type="entry name" value="AraC_binding_2"/>
    <property type="match status" value="1"/>
</dbReference>
<dbReference type="PROSITE" id="PS00041">
    <property type="entry name" value="HTH_ARAC_FAMILY_1"/>
    <property type="match status" value="1"/>
</dbReference>
<gene>
    <name evidence="5" type="ORF">D4739_05710</name>
</gene>
<feature type="domain" description="HTH araC/xylS-type" evidence="4">
    <location>
        <begin position="229"/>
        <end position="330"/>
    </location>
</feature>